<feature type="region of interest" description="Disordered" evidence="1">
    <location>
        <begin position="97"/>
        <end position="138"/>
    </location>
</feature>
<dbReference type="Proteomes" id="UP000694864">
    <property type="component" value="Chromosome 12"/>
</dbReference>
<protein>
    <submittedName>
        <fullName evidence="3">Uncharacterized protein LOC104730861</fullName>
    </submittedName>
</protein>
<name>A0ABM0UZ23_CAMSA</name>
<evidence type="ECO:0000313" key="3">
    <source>
        <dbReference type="RefSeq" id="XP_010448399.1"/>
    </source>
</evidence>
<reference evidence="2" key="1">
    <citation type="journal article" date="2014" name="Nat. Commun.">
        <title>The emerging biofuel crop Camelina sativa retains a highly undifferentiated hexaploid genome structure.</title>
        <authorList>
            <person name="Kagale S."/>
            <person name="Koh C."/>
            <person name="Nixon J."/>
            <person name="Bollina V."/>
            <person name="Clarke W.E."/>
            <person name="Tuteja R."/>
            <person name="Spillane C."/>
            <person name="Robinson S.J."/>
            <person name="Links M.G."/>
            <person name="Clarke C."/>
            <person name="Higgins E.E."/>
            <person name="Huebert T."/>
            <person name="Sharpe A.G."/>
            <person name="Parkin I.A."/>
        </authorList>
    </citation>
    <scope>NUCLEOTIDE SEQUENCE [LARGE SCALE GENOMIC DNA]</scope>
    <source>
        <strain evidence="2">cv. DH55</strain>
    </source>
</reference>
<organism evidence="2 3">
    <name type="scientific">Camelina sativa</name>
    <name type="common">False flax</name>
    <name type="synonym">Myagrum sativum</name>
    <dbReference type="NCBI Taxonomy" id="90675"/>
    <lineage>
        <taxon>Eukaryota</taxon>
        <taxon>Viridiplantae</taxon>
        <taxon>Streptophyta</taxon>
        <taxon>Embryophyta</taxon>
        <taxon>Tracheophyta</taxon>
        <taxon>Spermatophyta</taxon>
        <taxon>Magnoliopsida</taxon>
        <taxon>eudicotyledons</taxon>
        <taxon>Gunneridae</taxon>
        <taxon>Pentapetalae</taxon>
        <taxon>rosids</taxon>
        <taxon>malvids</taxon>
        <taxon>Brassicales</taxon>
        <taxon>Brassicaceae</taxon>
        <taxon>Camelineae</taxon>
        <taxon>Camelina</taxon>
    </lineage>
</organism>
<evidence type="ECO:0000313" key="2">
    <source>
        <dbReference type="Proteomes" id="UP000694864"/>
    </source>
</evidence>
<gene>
    <name evidence="3" type="primary">LOC104730861</name>
</gene>
<feature type="compositionally biased region" description="Low complexity" evidence="1">
    <location>
        <begin position="127"/>
        <end position="138"/>
    </location>
</feature>
<accession>A0ABM0UZ23</accession>
<proteinExistence type="predicted"/>
<feature type="compositionally biased region" description="Polar residues" evidence="1">
    <location>
        <begin position="104"/>
        <end position="116"/>
    </location>
</feature>
<dbReference type="RefSeq" id="XP_010448399.1">
    <property type="nucleotide sequence ID" value="XM_010450097.2"/>
</dbReference>
<keyword evidence="2" id="KW-1185">Reference proteome</keyword>
<reference evidence="3" key="2">
    <citation type="submission" date="2025-08" db="UniProtKB">
        <authorList>
            <consortium name="RefSeq"/>
        </authorList>
    </citation>
    <scope>IDENTIFICATION</scope>
    <source>
        <tissue evidence="3">Leaf</tissue>
    </source>
</reference>
<dbReference type="GeneID" id="104730861"/>
<sequence length="138" mass="15508">MGGVNRRRRKTERKTKFVGSFASILRRYKDAGLNQAWMDSCDQDWLQSMLNRPEPKLTVICYPRKKKTTTAMAPSTSTSLASQQSLEACSTRMETLDLKEGSDQYHTTRGSDIFDTQQEKLSSDIATTSTSMPQSPSS</sequence>
<evidence type="ECO:0000256" key="1">
    <source>
        <dbReference type="SAM" id="MobiDB-lite"/>
    </source>
</evidence>